<proteinExistence type="inferred from homology"/>
<keyword evidence="5" id="KW-1185">Reference proteome</keyword>
<dbReference type="SUPFAM" id="SSF53271">
    <property type="entry name" value="PRTase-like"/>
    <property type="match status" value="1"/>
</dbReference>
<comment type="similarity">
    <text evidence="1">Belongs to the ComF/GntX family.</text>
</comment>
<comment type="caution">
    <text evidence="2">The sequence shown here is derived from an EMBL/GenBank/DDBJ whole genome shotgun (WGS) entry which is preliminary data.</text>
</comment>
<reference evidence="2 4" key="2">
    <citation type="submission" date="2018-06" db="EMBL/GenBank/DDBJ databases">
        <title>Genomic Encyclopedia of Type Strains, Phase III (KMG-III): the genomes of soil and plant-associated and newly described type strains.</title>
        <authorList>
            <person name="Whitman W."/>
        </authorList>
    </citation>
    <scope>NUCLEOTIDE SEQUENCE [LARGE SCALE GENOMIC DNA]</scope>
    <source>
        <strain evidence="2 4">CGMCC 1.15366</strain>
    </source>
</reference>
<organism evidence="2 4">
    <name type="scientific">Aliidiomarina maris</name>
    <dbReference type="NCBI Taxonomy" id="531312"/>
    <lineage>
        <taxon>Bacteria</taxon>
        <taxon>Pseudomonadati</taxon>
        <taxon>Pseudomonadota</taxon>
        <taxon>Gammaproteobacteria</taxon>
        <taxon>Alteromonadales</taxon>
        <taxon>Idiomarinaceae</taxon>
        <taxon>Aliidiomarina</taxon>
    </lineage>
</organism>
<evidence type="ECO:0000256" key="1">
    <source>
        <dbReference type="ARBA" id="ARBA00008007"/>
    </source>
</evidence>
<dbReference type="EMBL" id="PIPK01000002">
    <property type="protein sequence ID" value="RUO27711.1"/>
    <property type="molecule type" value="Genomic_DNA"/>
</dbReference>
<dbReference type="Proteomes" id="UP000249203">
    <property type="component" value="Unassembled WGS sequence"/>
</dbReference>
<protein>
    <submittedName>
        <fullName evidence="2">ComF family protein</fullName>
    </submittedName>
</protein>
<dbReference type="PANTHER" id="PTHR47505:SF1">
    <property type="entry name" value="DNA UTILIZATION PROTEIN YHGH"/>
    <property type="match status" value="1"/>
</dbReference>
<dbReference type="EMBL" id="QLMD01000003">
    <property type="protein sequence ID" value="RAJ99133.1"/>
    <property type="molecule type" value="Genomic_DNA"/>
</dbReference>
<dbReference type="Gene3D" id="3.40.50.2020">
    <property type="match status" value="1"/>
</dbReference>
<dbReference type="PANTHER" id="PTHR47505">
    <property type="entry name" value="DNA UTILIZATION PROTEIN YHGH"/>
    <property type="match status" value="1"/>
</dbReference>
<dbReference type="RefSeq" id="WP_111568749.1">
    <property type="nucleotide sequence ID" value="NZ_PIPK01000002.1"/>
</dbReference>
<gene>
    <name evidence="2" type="ORF">B0I24_103127</name>
    <name evidence="3" type="ORF">CWE07_03610</name>
</gene>
<dbReference type="AlphaFoldDB" id="A0A327X2L9"/>
<dbReference type="Proteomes" id="UP000287865">
    <property type="component" value="Unassembled WGS sequence"/>
</dbReference>
<reference evidence="3 5" key="1">
    <citation type="journal article" date="2018" name="Front. Microbiol.">
        <title>Genome-Based Analysis Reveals the Taxonomy and Diversity of the Family Idiomarinaceae.</title>
        <authorList>
            <person name="Liu Y."/>
            <person name="Lai Q."/>
            <person name="Shao Z."/>
        </authorList>
    </citation>
    <scope>NUCLEOTIDE SEQUENCE [LARGE SCALE GENOMIC DNA]</scope>
    <source>
        <strain evidence="3 5">CF12-14</strain>
    </source>
</reference>
<sequence>MVHDWRALGREFSVRMRRTAQGYCWLCGYANAVICGCCTTCFADLPRLAPANLRPAGASDHCLYWLAAASYQPPVDRWLQQFKFQQQPALAKHFAALIAAQALAFHKQQRMRLPQCLTSVPMPNQRWRQRGYNQAALLGREVSRMLGIPYQDCVSIQGHKGEHFTAQHRLSASARAQAMQQRFIVREADTFAHLASLEHVAVIDDVITTGNTISAVALALLEAGVGMVSGWALAYTPAEQVKG</sequence>
<dbReference type="InterPro" id="IPR051910">
    <property type="entry name" value="ComF/GntX_DNA_util-trans"/>
</dbReference>
<dbReference type="InterPro" id="IPR029057">
    <property type="entry name" value="PRTase-like"/>
</dbReference>
<evidence type="ECO:0000313" key="4">
    <source>
        <dbReference type="Proteomes" id="UP000249203"/>
    </source>
</evidence>
<dbReference type="OrthoDB" id="9793412at2"/>
<evidence type="ECO:0000313" key="2">
    <source>
        <dbReference type="EMBL" id="RAJ99133.1"/>
    </source>
</evidence>
<name>A0A327X2L9_9GAMM</name>
<evidence type="ECO:0000313" key="3">
    <source>
        <dbReference type="EMBL" id="RUO27711.1"/>
    </source>
</evidence>
<dbReference type="InterPro" id="IPR000836">
    <property type="entry name" value="PRTase_dom"/>
</dbReference>
<accession>A0A327X2L9</accession>
<dbReference type="CDD" id="cd06223">
    <property type="entry name" value="PRTases_typeI"/>
    <property type="match status" value="1"/>
</dbReference>
<evidence type="ECO:0000313" key="5">
    <source>
        <dbReference type="Proteomes" id="UP000287865"/>
    </source>
</evidence>